<feature type="signal peptide" evidence="1">
    <location>
        <begin position="1"/>
        <end position="18"/>
    </location>
</feature>
<evidence type="ECO:0008006" key="4">
    <source>
        <dbReference type="Google" id="ProtNLM"/>
    </source>
</evidence>
<sequence>MLLRVLLVCLALFALAYSQPVSKDKDIFDIIDGARSGLARPVVPPEPNDVPQKRTLVFLLPILYPKRFYFT</sequence>
<accession>A0A9P9YXC0</accession>
<reference evidence="2" key="1">
    <citation type="journal article" date="2023" name="Genome Biol. Evol.">
        <title>Long-read-based Genome Assembly of Drosophila gunungcola Reveals Fewer Chemosensory Genes in Flower-breeding Species.</title>
        <authorList>
            <person name="Negi A."/>
            <person name="Liao B.Y."/>
            <person name="Yeh S.D."/>
        </authorList>
    </citation>
    <scope>NUCLEOTIDE SEQUENCE</scope>
    <source>
        <strain evidence="2">Sukarami</strain>
    </source>
</reference>
<comment type="caution">
    <text evidence="2">The sequence shown here is derived from an EMBL/GenBank/DDBJ whole genome shotgun (WGS) entry which is preliminary data.</text>
</comment>
<keyword evidence="3" id="KW-1185">Reference proteome</keyword>
<dbReference type="Proteomes" id="UP001059596">
    <property type="component" value="Chromosome 3R"/>
</dbReference>
<organism evidence="2 3">
    <name type="scientific">Drosophila gunungcola</name>
    <name type="common">fruit fly</name>
    <dbReference type="NCBI Taxonomy" id="103775"/>
    <lineage>
        <taxon>Eukaryota</taxon>
        <taxon>Metazoa</taxon>
        <taxon>Ecdysozoa</taxon>
        <taxon>Arthropoda</taxon>
        <taxon>Hexapoda</taxon>
        <taxon>Insecta</taxon>
        <taxon>Pterygota</taxon>
        <taxon>Neoptera</taxon>
        <taxon>Endopterygota</taxon>
        <taxon>Diptera</taxon>
        <taxon>Brachycera</taxon>
        <taxon>Muscomorpha</taxon>
        <taxon>Ephydroidea</taxon>
        <taxon>Drosophilidae</taxon>
        <taxon>Drosophila</taxon>
        <taxon>Sophophora</taxon>
    </lineage>
</organism>
<dbReference type="EMBL" id="JAMKOV010000001">
    <property type="protein sequence ID" value="KAI8044831.1"/>
    <property type="molecule type" value="Genomic_DNA"/>
</dbReference>
<proteinExistence type="predicted"/>
<feature type="chain" id="PRO_5040286421" description="Seminal fluid protein" evidence="1">
    <location>
        <begin position="19"/>
        <end position="71"/>
    </location>
</feature>
<evidence type="ECO:0000313" key="3">
    <source>
        <dbReference type="Proteomes" id="UP001059596"/>
    </source>
</evidence>
<evidence type="ECO:0000313" key="2">
    <source>
        <dbReference type="EMBL" id="KAI8044831.1"/>
    </source>
</evidence>
<keyword evidence="1" id="KW-0732">Signal</keyword>
<dbReference type="AlphaFoldDB" id="A0A9P9YXC0"/>
<evidence type="ECO:0000256" key="1">
    <source>
        <dbReference type="SAM" id="SignalP"/>
    </source>
</evidence>
<protein>
    <recommendedName>
        <fullName evidence="4">Seminal fluid protein</fullName>
    </recommendedName>
</protein>
<name>A0A9P9YXC0_9MUSC</name>
<gene>
    <name evidence="2" type="ORF">M5D96_001005</name>
</gene>